<feature type="region of interest" description="Disordered" evidence="1">
    <location>
        <begin position="32"/>
        <end position="52"/>
    </location>
</feature>
<proteinExistence type="predicted"/>
<evidence type="ECO:0000313" key="3">
    <source>
        <dbReference type="Proteomes" id="UP000503399"/>
    </source>
</evidence>
<protein>
    <submittedName>
        <fullName evidence="2">Uncharacterized protein</fullName>
    </submittedName>
</protein>
<reference evidence="2 3" key="1">
    <citation type="submission" date="2020-02" db="EMBL/GenBank/DDBJ databases">
        <authorList>
            <person name="Hogendoorn C."/>
        </authorList>
    </citation>
    <scope>NUCLEOTIDE SEQUENCE [LARGE SCALE GENOMIC DNA]</scope>
    <source>
        <strain evidence="2">R501</strain>
    </source>
</reference>
<evidence type="ECO:0000256" key="1">
    <source>
        <dbReference type="SAM" id="MobiDB-lite"/>
    </source>
</evidence>
<dbReference type="KEGG" id="hfv:R50_2293"/>
<evidence type="ECO:0000313" key="2">
    <source>
        <dbReference type="EMBL" id="CAB1129790.1"/>
    </source>
</evidence>
<organism evidence="2 3">
    <name type="scientific">Candidatus Hydrogenisulfobacillus filiaventi</name>
    <dbReference type="NCBI Taxonomy" id="2707344"/>
    <lineage>
        <taxon>Bacteria</taxon>
        <taxon>Bacillati</taxon>
        <taxon>Bacillota</taxon>
        <taxon>Clostridia</taxon>
        <taxon>Eubacteriales</taxon>
        <taxon>Clostridiales Family XVII. Incertae Sedis</taxon>
        <taxon>Candidatus Hydrogenisulfobacillus</taxon>
    </lineage>
</organism>
<accession>A0A6F8ZJM0</accession>
<gene>
    <name evidence="2" type="ORF">R50_2293</name>
</gene>
<dbReference type="EMBL" id="LR778114">
    <property type="protein sequence ID" value="CAB1129790.1"/>
    <property type="molecule type" value="Genomic_DNA"/>
</dbReference>
<sequence>MAKERKGARRLSLADLNRERFQEEVARELGLEVSPADRVDPRLPPSQQDRRQ</sequence>
<dbReference type="Proteomes" id="UP000503399">
    <property type="component" value="Chromosome"/>
</dbReference>
<keyword evidence="3" id="KW-1185">Reference proteome</keyword>
<name>A0A6F8ZJM0_9FIRM</name>
<dbReference type="AlphaFoldDB" id="A0A6F8ZJM0"/>
<feature type="compositionally biased region" description="Basic and acidic residues" evidence="1">
    <location>
        <begin position="32"/>
        <end position="41"/>
    </location>
</feature>